<keyword evidence="4" id="KW-1185">Reference proteome</keyword>
<accession>A0ABW1V0E8</accession>
<dbReference type="Proteomes" id="UP001596233">
    <property type="component" value="Unassembled WGS sequence"/>
</dbReference>
<dbReference type="Gene3D" id="3.30.750.140">
    <property type="match status" value="1"/>
</dbReference>
<dbReference type="InterPro" id="IPR021136">
    <property type="entry name" value="Flagellar_hook_control-like_C"/>
</dbReference>
<keyword evidence="3" id="KW-0282">Flagellum</keyword>
<dbReference type="InterPro" id="IPR038610">
    <property type="entry name" value="FliK-like_C_sf"/>
</dbReference>
<evidence type="ECO:0000259" key="2">
    <source>
        <dbReference type="Pfam" id="PF02120"/>
    </source>
</evidence>
<feature type="compositionally biased region" description="Low complexity" evidence="1">
    <location>
        <begin position="441"/>
        <end position="457"/>
    </location>
</feature>
<feature type="domain" description="Flagellar hook-length control protein-like C-terminal" evidence="2">
    <location>
        <begin position="363"/>
        <end position="438"/>
    </location>
</feature>
<evidence type="ECO:0000256" key="1">
    <source>
        <dbReference type="SAM" id="MobiDB-lite"/>
    </source>
</evidence>
<comment type="caution">
    <text evidence="3">The sequence shown here is derived from an EMBL/GenBank/DDBJ whole genome shotgun (WGS) entry which is preliminary data.</text>
</comment>
<dbReference type="RefSeq" id="WP_379230111.1">
    <property type="nucleotide sequence ID" value="NZ_JBHSTE010000001.1"/>
</dbReference>
<keyword evidence="3" id="KW-0969">Cilium</keyword>
<dbReference type="EMBL" id="JBHSTE010000001">
    <property type="protein sequence ID" value="MFC6331165.1"/>
    <property type="molecule type" value="Genomic_DNA"/>
</dbReference>
<dbReference type="Pfam" id="PF02120">
    <property type="entry name" value="Flg_hook"/>
    <property type="match status" value="1"/>
</dbReference>
<name>A0ABW1V0E8_9BACL</name>
<dbReference type="PANTHER" id="PTHR37533:SF2">
    <property type="entry name" value="FLAGELLAR HOOK-LENGTH CONTROL PROTEIN"/>
    <property type="match status" value="1"/>
</dbReference>
<dbReference type="CDD" id="cd17470">
    <property type="entry name" value="T3SS_Flik_C"/>
    <property type="match status" value="1"/>
</dbReference>
<organism evidence="3 4">
    <name type="scientific">Paenibacillus septentrionalis</name>
    <dbReference type="NCBI Taxonomy" id="429342"/>
    <lineage>
        <taxon>Bacteria</taxon>
        <taxon>Bacillati</taxon>
        <taxon>Bacillota</taxon>
        <taxon>Bacilli</taxon>
        <taxon>Bacillales</taxon>
        <taxon>Paenibacillaceae</taxon>
        <taxon>Paenibacillus</taxon>
    </lineage>
</organism>
<protein>
    <submittedName>
        <fullName evidence="3">Flagellar hook-length control protein FliK</fullName>
    </submittedName>
</protein>
<keyword evidence="3" id="KW-0966">Cell projection</keyword>
<evidence type="ECO:0000313" key="4">
    <source>
        <dbReference type="Proteomes" id="UP001596233"/>
    </source>
</evidence>
<reference evidence="4" key="1">
    <citation type="journal article" date="2019" name="Int. J. Syst. Evol. Microbiol.">
        <title>The Global Catalogue of Microorganisms (GCM) 10K type strain sequencing project: providing services to taxonomists for standard genome sequencing and annotation.</title>
        <authorList>
            <consortium name="The Broad Institute Genomics Platform"/>
            <consortium name="The Broad Institute Genome Sequencing Center for Infectious Disease"/>
            <person name="Wu L."/>
            <person name="Ma J."/>
        </authorList>
    </citation>
    <scope>NUCLEOTIDE SEQUENCE [LARGE SCALE GENOMIC DNA]</scope>
    <source>
        <strain evidence="4">PCU 280</strain>
    </source>
</reference>
<evidence type="ECO:0000313" key="3">
    <source>
        <dbReference type="EMBL" id="MFC6331165.1"/>
    </source>
</evidence>
<dbReference type="PANTHER" id="PTHR37533">
    <property type="entry name" value="FLAGELLAR HOOK-LENGTH CONTROL PROTEIN"/>
    <property type="match status" value="1"/>
</dbReference>
<dbReference type="InterPro" id="IPR052563">
    <property type="entry name" value="FliK"/>
</dbReference>
<sequence length="493" mass="52396">MDVMNLLTGGALVGNPAQIAASNSTAVDGAAFQKQLQFSLAGNEQAEAEKEANASQLFAFIAPELTGSKGSVSAGPITAEQLNALLEKLLDQLEELDQLELGGEHLEVIDSLLQQIQALIAVISLNSDTSRMTADDAISNTNQDAKIEMVVKLQDQLLVLQQALQSGASKVLNGQSVEQLVADQLQVVQDKVTVLLQDAKMKQSAAVHNDTLEATESGTTAFVAKDQKAAASEQISHLQRLSQEASYAQAAKPTAGANASVSAQTAGEDSMELSASVLTSQADGEQETQPQVTSKASEAITASTGTQADDMIQPTTPVALLRADQVRDLLPQLVRTDGTLSSAFVLADEFADTMEGLIVHRFNVSELNGVTEARLMLTPENLGHVDVKISMQNGVLTAMFQTETAMAKDALENQMLQLRASLAAQGITVEKIEVSHSEFASQLNQQQKQGSQGNHGQDGSSNRGNREERFEDELILNTASQELGFGRAVNETI</sequence>
<feature type="region of interest" description="Disordered" evidence="1">
    <location>
        <begin position="439"/>
        <end position="467"/>
    </location>
</feature>
<gene>
    <name evidence="3" type="ORF">ACFP56_00905</name>
</gene>
<feature type="compositionally biased region" description="Polar residues" evidence="1">
    <location>
        <begin position="276"/>
        <end position="307"/>
    </location>
</feature>
<feature type="region of interest" description="Disordered" evidence="1">
    <location>
        <begin position="259"/>
        <end position="313"/>
    </location>
</feature>
<proteinExistence type="predicted"/>